<proteinExistence type="predicted"/>
<accession>E0SR37</accession>
<dbReference type="HOGENOM" id="CLU_125813_0_0_2"/>
<keyword evidence="2" id="KW-1185">Reference proteome</keyword>
<dbReference type="BioCyc" id="IAGG583356:GHAH-350-MONOMER"/>
<organism evidence="1 2">
    <name type="scientific">Ignisphaera aggregans (strain DSM 17230 / JCM 13409 / AQ1.S1)</name>
    <dbReference type="NCBI Taxonomy" id="583356"/>
    <lineage>
        <taxon>Archaea</taxon>
        <taxon>Thermoproteota</taxon>
        <taxon>Thermoprotei</taxon>
        <taxon>Desulfurococcales</taxon>
        <taxon>Desulfurococcaceae</taxon>
        <taxon>Ignisphaera</taxon>
    </lineage>
</organism>
<dbReference type="KEGG" id="iag:Igag_0340"/>
<gene>
    <name evidence="1" type="ordered locus">Igag_0340</name>
</gene>
<dbReference type="EMBL" id="CP002098">
    <property type="protein sequence ID" value="ADM27186.1"/>
    <property type="molecule type" value="Genomic_DNA"/>
</dbReference>
<evidence type="ECO:0000313" key="1">
    <source>
        <dbReference type="EMBL" id="ADM27186.1"/>
    </source>
</evidence>
<evidence type="ECO:0000313" key="2">
    <source>
        <dbReference type="Proteomes" id="UP000001304"/>
    </source>
</evidence>
<reference evidence="1 2" key="1">
    <citation type="journal article" date="2010" name="Stand. Genomic Sci.">
        <title>Complete genome sequence of Ignisphaera aggregans type strain (AQ1.S1).</title>
        <authorList>
            <person name="Goker M."/>
            <person name="Held B."/>
            <person name="Lapidus A."/>
            <person name="Nolan M."/>
            <person name="Spring S."/>
            <person name="Yasawong M."/>
            <person name="Lucas S."/>
            <person name="Glavina Del Rio T."/>
            <person name="Tice H."/>
            <person name="Cheng J.F."/>
            <person name="Goodwin L."/>
            <person name="Tapia R."/>
            <person name="Pitluck S."/>
            <person name="Liolios K."/>
            <person name="Ivanova N."/>
            <person name="Mavromatis K."/>
            <person name="Mikhailova N."/>
            <person name="Pati A."/>
            <person name="Chen A."/>
            <person name="Palaniappan K."/>
            <person name="Brambilla E."/>
            <person name="Land M."/>
            <person name="Hauser L."/>
            <person name="Chang Y.J."/>
            <person name="Jeffries C.D."/>
            <person name="Brettin T."/>
            <person name="Detter J.C."/>
            <person name="Han C."/>
            <person name="Rohde M."/>
            <person name="Sikorski J."/>
            <person name="Woyke T."/>
            <person name="Bristow J."/>
            <person name="Eisen J.A."/>
            <person name="Markowitz V."/>
            <person name="Hugenholtz P."/>
            <person name="Kyrpides N.C."/>
            <person name="Klenk H.P."/>
        </authorList>
    </citation>
    <scope>NUCLEOTIDE SEQUENCE [LARGE SCALE GENOMIC DNA]</scope>
    <source>
        <strain evidence="2">DSM 17230 / JCM 13409 / AQ1.S1</strain>
    </source>
</reference>
<sequence>MDIRVKRVDEKCSHGIYVYDPKQDLWILVQRDGGYFKPSGRGIYVIYFDNAKCSACRKYDGIWFPFVEKYSRDRSDINFVIVLCDWFARECSSSAASESFKHFDVHASPTTIVLYSDEKGEIKYQEKYEGVLYEFELKLILENFLERAEKHMRGEKVAPPISKESSSKALEDIVMQILKALIGQKE</sequence>
<dbReference type="Proteomes" id="UP000001304">
    <property type="component" value="Chromosome"/>
</dbReference>
<dbReference type="InterPro" id="IPR036249">
    <property type="entry name" value="Thioredoxin-like_sf"/>
</dbReference>
<protein>
    <recommendedName>
        <fullName evidence="3">Thioredoxin domain-containing protein</fullName>
    </recommendedName>
</protein>
<evidence type="ECO:0008006" key="3">
    <source>
        <dbReference type="Google" id="ProtNLM"/>
    </source>
</evidence>
<dbReference type="Gene3D" id="3.40.30.10">
    <property type="entry name" value="Glutaredoxin"/>
    <property type="match status" value="1"/>
</dbReference>
<dbReference type="AlphaFoldDB" id="E0SR37"/>
<name>E0SR37_IGNAA</name>
<dbReference type="SUPFAM" id="SSF52833">
    <property type="entry name" value="Thioredoxin-like"/>
    <property type="match status" value="1"/>
</dbReference>